<organism evidence="1 2">
    <name type="scientific">Sphingomonas palmae</name>
    <dbReference type="NCBI Taxonomy" id="1855283"/>
    <lineage>
        <taxon>Bacteria</taxon>
        <taxon>Pseudomonadati</taxon>
        <taxon>Pseudomonadota</taxon>
        <taxon>Alphaproteobacteria</taxon>
        <taxon>Sphingomonadales</taxon>
        <taxon>Sphingomonadaceae</taxon>
        <taxon>Sphingomonas</taxon>
    </lineage>
</organism>
<accession>A0A1H7NPF6</accession>
<name>A0A1H7NPF6_9SPHN</name>
<keyword evidence="2" id="KW-1185">Reference proteome</keyword>
<dbReference type="RefSeq" id="WP_093005245.1">
    <property type="nucleotide sequence ID" value="NZ_FNZZ01000003.1"/>
</dbReference>
<dbReference type="EMBL" id="FNZZ01000003">
    <property type="protein sequence ID" value="SEL24905.1"/>
    <property type="molecule type" value="Genomic_DNA"/>
</dbReference>
<dbReference type="AlphaFoldDB" id="A0A1H7NPF6"/>
<evidence type="ECO:0000313" key="1">
    <source>
        <dbReference type="EMBL" id="SEL24905.1"/>
    </source>
</evidence>
<sequence length="111" mass="11840">MIPLLLLLAGADDAMETYRARTAAEHRCVVSPNATDITVCGKRQADRFRVPFVGGANGNRTDDVPYEREALLHRTNPIQDLSPFLVGGGMAGVSVSTRGGVGGYKAREPAK</sequence>
<dbReference type="Proteomes" id="UP000199214">
    <property type="component" value="Unassembled WGS sequence"/>
</dbReference>
<evidence type="ECO:0000313" key="2">
    <source>
        <dbReference type="Proteomes" id="UP000199214"/>
    </source>
</evidence>
<reference evidence="2" key="1">
    <citation type="submission" date="2016-10" db="EMBL/GenBank/DDBJ databases">
        <authorList>
            <person name="Varghese N."/>
            <person name="Submissions S."/>
        </authorList>
    </citation>
    <scope>NUCLEOTIDE SEQUENCE [LARGE SCALE GENOMIC DNA]</scope>
    <source>
        <strain evidence="2">JS21-1</strain>
    </source>
</reference>
<dbReference type="OrthoDB" id="7568822at2"/>
<protein>
    <submittedName>
        <fullName evidence="1">Uncharacterized protein</fullName>
    </submittedName>
</protein>
<proteinExistence type="predicted"/>
<dbReference type="STRING" id="1855283.SAMN05216382_1640"/>
<gene>
    <name evidence="1" type="ORF">SAMN05216382_1640</name>
</gene>